<dbReference type="Proteomes" id="UP000005990">
    <property type="component" value="Unassembled WGS sequence"/>
</dbReference>
<sequence>MYAGLNGDGDLVYAQNYRKADGTPISCPHCGQNLVWKRNRKGRAFFAHTYPCGQDLSQKHLGESVGHQASKLFMWSLCKEMGLLSQMEVPVLGGQFIADLRVNNRLIFEFQYAKIGRKDLLYRQSNYHQAGYQAYWFLSEMVFQDKKLKAWLKRCLAKQGKTYYWLALDLSHRQVKVLTVPGLIFPRDQASYLWEISCRNFISRLKKGKFLADIGKGQPYFLKVKPAGQSIIYQKRFGIRNRALSRLINFLYHLGLNLDDLPAQIFDQAWIGLVTAEPAWLTLAWLYAYYYKIGDYQSALEFFYLLLKKDYLRLEGGGLVIDQDQLIVDYVLAAVDLLKNILS</sequence>
<dbReference type="OrthoDB" id="3784230at2"/>
<organism evidence="2 3">
    <name type="scientific">Eremococcus coleocola ACS-139-V-Col8</name>
    <dbReference type="NCBI Taxonomy" id="908337"/>
    <lineage>
        <taxon>Bacteria</taxon>
        <taxon>Bacillati</taxon>
        <taxon>Bacillota</taxon>
        <taxon>Bacilli</taxon>
        <taxon>Lactobacillales</taxon>
        <taxon>Aerococcaceae</taxon>
        <taxon>Eremococcus</taxon>
    </lineage>
</organism>
<gene>
    <name evidence="2" type="ORF">HMPREF9257_1490</name>
</gene>
<protein>
    <submittedName>
        <fullName evidence="2">Competence protein CoiA-like protein</fullName>
    </submittedName>
</protein>
<evidence type="ECO:0000259" key="1">
    <source>
        <dbReference type="Pfam" id="PF06054"/>
    </source>
</evidence>
<name>E4KPK2_9LACT</name>
<evidence type="ECO:0000313" key="2">
    <source>
        <dbReference type="EMBL" id="EFR31158.1"/>
    </source>
</evidence>
<dbReference type="STRING" id="908337.HMPREF9257_1490"/>
<dbReference type="RefSeq" id="WP_006418361.1">
    <property type="nucleotide sequence ID" value="NZ_AENN01000015.1"/>
</dbReference>
<reference evidence="2 3" key="1">
    <citation type="submission" date="2010-10" db="EMBL/GenBank/DDBJ databases">
        <authorList>
            <person name="Durkin A.S."/>
            <person name="Madupu R."/>
            <person name="Torralba M."/>
            <person name="Gillis M."/>
            <person name="Methe B."/>
            <person name="Sutton G."/>
            <person name="Nelson K.E."/>
        </authorList>
    </citation>
    <scope>NUCLEOTIDE SEQUENCE [LARGE SCALE GENOMIC DNA]</scope>
    <source>
        <strain evidence="2 3">ACS-139-V-Col8</strain>
    </source>
</reference>
<dbReference type="EMBL" id="AENN01000015">
    <property type="protein sequence ID" value="EFR31158.1"/>
    <property type="molecule type" value="Genomic_DNA"/>
</dbReference>
<dbReference type="AlphaFoldDB" id="E4KPK2"/>
<dbReference type="eggNOG" id="COG4469">
    <property type="taxonomic scope" value="Bacteria"/>
</dbReference>
<dbReference type="InterPro" id="IPR010330">
    <property type="entry name" value="CoiA_nuc"/>
</dbReference>
<keyword evidence="3" id="KW-1185">Reference proteome</keyword>
<accession>E4KPK2</accession>
<feature type="domain" description="Competence protein CoiA nuclease-like" evidence="1">
    <location>
        <begin position="63"/>
        <end position="165"/>
    </location>
</feature>
<comment type="caution">
    <text evidence="2">The sequence shown here is derived from an EMBL/GenBank/DDBJ whole genome shotgun (WGS) entry which is preliminary data.</text>
</comment>
<evidence type="ECO:0000313" key="3">
    <source>
        <dbReference type="Proteomes" id="UP000005990"/>
    </source>
</evidence>
<proteinExistence type="predicted"/>
<dbReference type="Pfam" id="PF06054">
    <property type="entry name" value="CoiA_nuc"/>
    <property type="match status" value="1"/>
</dbReference>